<dbReference type="RefSeq" id="WP_132975237.1">
    <property type="nucleotide sequence ID" value="NZ_SMAO01000001.1"/>
</dbReference>
<evidence type="ECO:0000313" key="3">
    <source>
        <dbReference type="Proteomes" id="UP000295717"/>
    </source>
</evidence>
<dbReference type="AlphaFoldDB" id="A0A4R3N513"/>
<evidence type="ECO:0000256" key="1">
    <source>
        <dbReference type="SAM" id="Phobius"/>
    </source>
</evidence>
<gene>
    <name evidence="2" type="ORF">EDC35_101425</name>
</gene>
<dbReference type="EMBL" id="SMAO01000001">
    <property type="protein sequence ID" value="TCT24105.1"/>
    <property type="molecule type" value="Genomic_DNA"/>
</dbReference>
<keyword evidence="1" id="KW-1133">Transmembrane helix</keyword>
<feature type="transmembrane region" description="Helical" evidence="1">
    <location>
        <begin position="100"/>
        <end position="121"/>
    </location>
</feature>
<feature type="transmembrane region" description="Helical" evidence="1">
    <location>
        <begin position="75"/>
        <end position="94"/>
    </location>
</feature>
<protein>
    <submittedName>
        <fullName evidence="2">Uncharacterized protein</fullName>
    </submittedName>
</protein>
<sequence>MSQMPIRLSFLVFGLLVLALSAGFIGGAPVVTQLWPWPDGRLSYLFVASILAAFGVGSLLIAWTRDWRSAAGGGVALLFGFGGMAATLVSLRLHGAPVPIGYPLGYALVAVQGATLWYWGATHRHADTRKMPALVRLSTWVFAITLLLVGIALTLQAPTIFPWPLNANSSILYGWLFLGLALNYGYVSLGNRWSDAKVSLIGFLAYDLVLIVPFLQHFSRARPEHLTSLTIYTAVLIYSGALAVYYLFFDRHWRLWTR</sequence>
<feature type="transmembrane region" description="Helical" evidence="1">
    <location>
        <begin position="167"/>
        <end position="186"/>
    </location>
</feature>
<keyword evidence="1" id="KW-0812">Transmembrane</keyword>
<keyword evidence="3" id="KW-1185">Reference proteome</keyword>
<organism evidence="2 3">
    <name type="scientific">Thiobaca trueperi</name>
    <dbReference type="NCBI Taxonomy" id="127458"/>
    <lineage>
        <taxon>Bacteria</taxon>
        <taxon>Pseudomonadati</taxon>
        <taxon>Pseudomonadota</taxon>
        <taxon>Gammaproteobacteria</taxon>
        <taxon>Chromatiales</taxon>
        <taxon>Chromatiaceae</taxon>
        <taxon>Thiobaca</taxon>
    </lineage>
</organism>
<proteinExistence type="predicted"/>
<name>A0A4R3N513_9GAMM</name>
<keyword evidence="1" id="KW-0472">Membrane</keyword>
<dbReference type="Proteomes" id="UP000295717">
    <property type="component" value="Unassembled WGS sequence"/>
</dbReference>
<accession>A0A4R3N513</accession>
<evidence type="ECO:0000313" key="2">
    <source>
        <dbReference type="EMBL" id="TCT24105.1"/>
    </source>
</evidence>
<comment type="caution">
    <text evidence="2">The sequence shown here is derived from an EMBL/GenBank/DDBJ whole genome shotgun (WGS) entry which is preliminary data.</text>
</comment>
<feature type="transmembrane region" description="Helical" evidence="1">
    <location>
        <begin position="133"/>
        <end position="155"/>
    </location>
</feature>
<dbReference type="OrthoDB" id="9780088at2"/>
<reference evidence="2 3" key="1">
    <citation type="submission" date="2019-03" db="EMBL/GenBank/DDBJ databases">
        <title>Genomic Encyclopedia of Type Strains, Phase IV (KMG-IV): sequencing the most valuable type-strain genomes for metagenomic binning, comparative biology and taxonomic classification.</title>
        <authorList>
            <person name="Goeker M."/>
        </authorList>
    </citation>
    <scope>NUCLEOTIDE SEQUENCE [LARGE SCALE GENOMIC DNA]</scope>
    <source>
        <strain evidence="2 3">DSM 13587</strain>
    </source>
</reference>
<feature type="transmembrane region" description="Helical" evidence="1">
    <location>
        <begin position="229"/>
        <end position="249"/>
    </location>
</feature>
<feature type="transmembrane region" description="Helical" evidence="1">
    <location>
        <begin position="198"/>
        <end position="217"/>
    </location>
</feature>
<feature type="transmembrane region" description="Helical" evidence="1">
    <location>
        <begin position="43"/>
        <end position="63"/>
    </location>
</feature>